<evidence type="ECO:0000313" key="3">
    <source>
        <dbReference type="EMBL" id="MFD2908074.1"/>
    </source>
</evidence>
<sequence>MNIQQIIDKSQNIFPNGLEQINDTLYKAKYQITDKTAGIYFLNFEKEITEDYFEELQYKHLAEEFYNQEETLQWNIYLLFVNSKISDDLKIKILKDDKYARKLVFTDAEFIDYFKLEKSVKTELPNILSEWKDELNKVGLQELYSTASIEGIVRNFLNDTANAPKKRVDKPLGHIPNINKVNSISLKESYRRYPQEIRDFNFGSVNLFTGSNGVGKTSVLESIELILTGDTQRNKGKSEISNSITAVLNDSISDEYIHNTKKYKERGIKWYNRRENEQGNQTYKSFNQFNFFNTDAAQQFSNANEWDTINESLKEIVLGEEYTTLKAKIGKVYDRLKSELKKTSEVLDYKKNNVQINNKRINELKIDKNFDELKENIKYNISNLKYRNPIDESNYSFANLFINELNNELEFILNNTSFINYNAFIEFKEQFKTRVSLITVRKKIYNDNKNKFNKFISDRLKNENILVKGNRLLKYIKIDSSNNIEEVELNNENYKVLLQIINTLKDLTDLQFDIYNLKEEKKTLSAIIQEKKDSLKIKQELYISLKIEIETLQSSFNQNQKLINQLRNLGKEILNHNSHNNNCPLCEQEISKDLLLSKLENEFSNDQVKRLINEKNEKISNLLKEINAFETEIKNLIHYDAVIANSFKEYDNLSIESINKTIAKTLTKEKELLSQKEKNDSIMSQINLIEGSISEYSNLKSELSLIYEGKEISNKQILEEIITNLINEIASSYIISAKIKSENIDIIEYLNNELKLKDHEDNIDRIEEIVKSDETLIETINFSFDKIKQYIKIPNDEKIIDISKELSLLKENLNTLTQLENSQNEIKKLLSTNSEIEISVPLDETLKNRLSKAVRVLNKLSGNIEDSILQEFFDTNLNEIKDIFKTIHSPQEFTDIKFINKKLVLFKDDDDTTYEISQISTGQRGALVLSIFISLNRKLQDGPQILIFDDPVTFIDDFNALSFLDFLRYFIVKENKQIFFATANKKFASLFKKKFDFLGEDEFKEFKLER</sequence>
<dbReference type="PANTHER" id="PTHR32114">
    <property type="entry name" value="ABC TRANSPORTER ABCH.3"/>
    <property type="match status" value="1"/>
</dbReference>
<dbReference type="InterPro" id="IPR038729">
    <property type="entry name" value="Rad50/SbcC_AAA"/>
</dbReference>
<proteinExistence type="predicted"/>
<keyword evidence="1" id="KW-0175">Coiled coil</keyword>
<dbReference type="SUPFAM" id="SSF52540">
    <property type="entry name" value="P-loop containing nucleoside triphosphate hydrolases"/>
    <property type="match status" value="2"/>
</dbReference>
<keyword evidence="4" id="KW-1185">Reference proteome</keyword>
<protein>
    <submittedName>
        <fullName evidence="3">AAA family ATPase</fullName>
    </submittedName>
</protein>
<dbReference type="PANTHER" id="PTHR32114:SF2">
    <property type="entry name" value="ABC TRANSPORTER ABCH.3"/>
    <property type="match status" value="1"/>
</dbReference>
<evidence type="ECO:0000259" key="2">
    <source>
        <dbReference type="Pfam" id="PF13476"/>
    </source>
</evidence>
<feature type="domain" description="Rad50/SbcC-type AAA" evidence="2">
    <location>
        <begin position="195"/>
        <end position="381"/>
    </location>
</feature>
<evidence type="ECO:0000313" key="4">
    <source>
        <dbReference type="Proteomes" id="UP001597549"/>
    </source>
</evidence>
<feature type="coiled-coil region" evidence="1">
    <location>
        <begin position="749"/>
        <end position="776"/>
    </location>
</feature>
<comment type="caution">
    <text evidence="3">The sequence shown here is derived from an EMBL/GenBank/DDBJ whole genome shotgun (WGS) entry which is preliminary data.</text>
</comment>
<organism evidence="3 4">
    <name type="scientific">Flavobacterium ardleyense</name>
    <dbReference type="NCBI Taxonomy" id="2038737"/>
    <lineage>
        <taxon>Bacteria</taxon>
        <taxon>Pseudomonadati</taxon>
        <taxon>Bacteroidota</taxon>
        <taxon>Flavobacteriia</taxon>
        <taxon>Flavobacteriales</taxon>
        <taxon>Flavobacteriaceae</taxon>
        <taxon>Flavobacterium</taxon>
    </lineage>
</organism>
<dbReference type="Gene3D" id="3.40.50.300">
    <property type="entry name" value="P-loop containing nucleotide triphosphate hydrolases"/>
    <property type="match status" value="2"/>
</dbReference>
<gene>
    <name evidence="3" type="ORF">ACFSX9_04925</name>
</gene>
<accession>A0ABW5Z5G0</accession>
<evidence type="ECO:0000256" key="1">
    <source>
        <dbReference type="SAM" id="Coils"/>
    </source>
</evidence>
<dbReference type="InterPro" id="IPR027417">
    <property type="entry name" value="P-loop_NTPase"/>
</dbReference>
<dbReference type="Pfam" id="PF13476">
    <property type="entry name" value="AAA_23"/>
    <property type="match status" value="1"/>
</dbReference>
<feature type="coiled-coil region" evidence="1">
    <location>
        <begin position="605"/>
        <end position="632"/>
    </location>
</feature>
<dbReference type="RefSeq" id="WP_379805159.1">
    <property type="nucleotide sequence ID" value="NZ_JBHUOL010000010.1"/>
</dbReference>
<dbReference type="EMBL" id="JBHUOL010000010">
    <property type="protein sequence ID" value="MFD2908074.1"/>
    <property type="molecule type" value="Genomic_DNA"/>
</dbReference>
<dbReference type="Proteomes" id="UP001597549">
    <property type="component" value="Unassembled WGS sequence"/>
</dbReference>
<name>A0ABW5Z5G0_9FLAO</name>
<reference evidence="4" key="1">
    <citation type="journal article" date="2019" name="Int. J. Syst. Evol. Microbiol.">
        <title>The Global Catalogue of Microorganisms (GCM) 10K type strain sequencing project: providing services to taxonomists for standard genome sequencing and annotation.</title>
        <authorList>
            <consortium name="The Broad Institute Genomics Platform"/>
            <consortium name="The Broad Institute Genome Sequencing Center for Infectious Disease"/>
            <person name="Wu L."/>
            <person name="Ma J."/>
        </authorList>
    </citation>
    <scope>NUCLEOTIDE SEQUENCE [LARGE SCALE GENOMIC DNA]</scope>
    <source>
        <strain evidence="4">KCTC 52644</strain>
    </source>
</reference>